<protein>
    <submittedName>
        <fullName evidence="1">Uncharacterized protein</fullName>
    </submittedName>
</protein>
<name>A0ABC9Y7N4_GRUJA</name>
<gene>
    <name evidence="1" type="ORF">GRJ2_003073400</name>
</gene>
<dbReference type="EMBL" id="BAAFJT010000040">
    <property type="protein sequence ID" value="GAB0206078.1"/>
    <property type="molecule type" value="Genomic_DNA"/>
</dbReference>
<accession>A0ABC9Y7N4</accession>
<proteinExistence type="predicted"/>
<sequence length="182" mass="21581">MNMNQQCSIVAKKASSILACIRSFACRSREVILLLHSALVRSHLKSWAPQCKRDMDILERVQQRKATKKMKGLENLFCEERLRELRLFSLEKRRLRENLISVYLYLKGGCQEDRVKLFSLVPGDRTRHNGHKLKHRRLCLNNEKHFFTVKVTEHLHWQLEVVECPFLEIFKSCLDMVLGNWF</sequence>
<dbReference type="AlphaFoldDB" id="A0ABC9Y7N4"/>
<evidence type="ECO:0000313" key="1">
    <source>
        <dbReference type="EMBL" id="GAB0206078.1"/>
    </source>
</evidence>
<reference evidence="1 2" key="1">
    <citation type="submission" date="2024-06" db="EMBL/GenBank/DDBJ databases">
        <title>The draft genome of Grus japonensis, version 3.</title>
        <authorList>
            <person name="Nabeshima K."/>
            <person name="Suzuki S."/>
            <person name="Onuma M."/>
        </authorList>
    </citation>
    <scope>NUCLEOTIDE SEQUENCE [LARGE SCALE GENOMIC DNA]</scope>
    <source>
        <strain evidence="1 2">451A</strain>
    </source>
</reference>
<evidence type="ECO:0000313" key="2">
    <source>
        <dbReference type="Proteomes" id="UP001623348"/>
    </source>
</evidence>
<keyword evidence="2" id="KW-1185">Reference proteome</keyword>
<dbReference type="PANTHER" id="PTHR33332">
    <property type="entry name" value="REVERSE TRANSCRIPTASE DOMAIN-CONTAINING PROTEIN"/>
    <property type="match status" value="1"/>
</dbReference>
<organism evidence="1 2">
    <name type="scientific">Grus japonensis</name>
    <name type="common">Japanese crane</name>
    <name type="synonym">Red-crowned crane</name>
    <dbReference type="NCBI Taxonomy" id="30415"/>
    <lineage>
        <taxon>Eukaryota</taxon>
        <taxon>Metazoa</taxon>
        <taxon>Chordata</taxon>
        <taxon>Craniata</taxon>
        <taxon>Vertebrata</taxon>
        <taxon>Euteleostomi</taxon>
        <taxon>Archelosauria</taxon>
        <taxon>Archosauria</taxon>
        <taxon>Dinosauria</taxon>
        <taxon>Saurischia</taxon>
        <taxon>Theropoda</taxon>
        <taxon>Coelurosauria</taxon>
        <taxon>Aves</taxon>
        <taxon>Neognathae</taxon>
        <taxon>Neoaves</taxon>
        <taxon>Gruiformes</taxon>
        <taxon>Gruidae</taxon>
        <taxon>Grus</taxon>
    </lineage>
</organism>
<comment type="caution">
    <text evidence="1">The sequence shown here is derived from an EMBL/GenBank/DDBJ whole genome shotgun (WGS) entry which is preliminary data.</text>
</comment>
<dbReference type="Proteomes" id="UP001623348">
    <property type="component" value="Unassembled WGS sequence"/>
</dbReference>